<reference evidence="2" key="1">
    <citation type="submission" date="2019-08" db="EMBL/GenBank/DDBJ databases">
        <authorList>
            <person name="Kucharzyk K."/>
            <person name="Murdoch R.W."/>
            <person name="Higgins S."/>
            <person name="Loffler F."/>
        </authorList>
    </citation>
    <scope>NUCLEOTIDE SEQUENCE</scope>
</reference>
<evidence type="ECO:0000256" key="1">
    <source>
        <dbReference type="SAM" id="MobiDB-lite"/>
    </source>
</evidence>
<dbReference type="EMBL" id="VSSQ01118096">
    <property type="protein sequence ID" value="MPN52207.1"/>
    <property type="molecule type" value="Genomic_DNA"/>
</dbReference>
<evidence type="ECO:0000313" key="2">
    <source>
        <dbReference type="EMBL" id="MPN52207.1"/>
    </source>
</evidence>
<dbReference type="AlphaFoldDB" id="A0A645ILR9"/>
<feature type="region of interest" description="Disordered" evidence="1">
    <location>
        <begin position="1"/>
        <end position="33"/>
    </location>
</feature>
<organism evidence="2">
    <name type="scientific">bioreactor metagenome</name>
    <dbReference type="NCBI Taxonomy" id="1076179"/>
    <lineage>
        <taxon>unclassified sequences</taxon>
        <taxon>metagenomes</taxon>
        <taxon>ecological metagenomes</taxon>
    </lineage>
</organism>
<name>A0A645ILR9_9ZZZZ</name>
<comment type="caution">
    <text evidence="2">The sequence shown here is derived from an EMBL/GenBank/DDBJ whole genome shotgun (WGS) entry which is preliminary data.</text>
</comment>
<proteinExistence type="predicted"/>
<gene>
    <name evidence="2" type="ORF">SDC9_199863</name>
</gene>
<sequence>MALEGEADLQDAESEQYDPYGPDDGKNKVGKVVHNGNGIVAGRVSDGGEAETQDQGAKDGEYHPCFFIHFHAGSPSLFLLLVWFRGQETGARSTGAFCANRAARRSLWHRRCSDGSSGDIFRPCTAGRPG</sequence>
<accession>A0A645ILR9</accession>
<protein>
    <submittedName>
        <fullName evidence="2">Uncharacterized protein</fullName>
    </submittedName>
</protein>
<feature type="compositionally biased region" description="Acidic residues" evidence="1">
    <location>
        <begin position="1"/>
        <end position="16"/>
    </location>
</feature>